<dbReference type="Proteomes" id="UP000054988">
    <property type="component" value="Unassembled WGS sequence"/>
</dbReference>
<feature type="transmembrane region" description="Helical" evidence="1">
    <location>
        <begin position="230"/>
        <end position="249"/>
    </location>
</feature>
<evidence type="ECO:0000259" key="2">
    <source>
        <dbReference type="Pfam" id="PF20151"/>
    </source>
</evidence>
<dbReference type="eggNOG" id="ENOG502SRA7">
    <property type="taxonomic scope" value="Eukaryota"/>
</dbReference>
<gene>
    <name evidence="3" type="ORF">WG66_11131</name>
</gene>
<organism evidence="3 4">
    <name type="scientific">Moniliophthora roreri</name>
    <name type="common">Frosty pod rot fungus</name>
    <name type="synonym">Monilia roreri</name>
    <dbReference type="NCBI Taxonomy" id="221103"/>
    <lineage>
        <taxon>Eukaryota</taxon>
        <taxon>Fungi</taxon>
        <taxon>Dikarya</taxon>
        <taxon>Basidiomycota</taxon>
        <taxon>Agaricomycotina</taxon>
        <taxon>Agaricomycetes</taxon>
        <taxon>Agaricomycetidae</taxon>
        <taxon>Agaricales</taxon>
        <taxon>Marasmiineae</taxon>
        <taxon>Marasmiaceae</taxon>
        <taxon>Moniliophthora</taxon>
    </lineage>
</organism>
<dbReference type="EMBL" id="LATX01001913">
    <property type="protein sequence ID" value="KTB36291.1"/>
    <property type="molecule type" value="Genomic_DNA"/>
</dbReference>
<feature type="transmembrane region" description="Helical" evidence="1">
    <location>
        <begin position="145"/>
        <end position="166"/>
    </location>
</feature>
<evidence type="ECO:0000313" key="3">
    <source>
        <dbReference type="EMBL" id="KTB36291.1"/>
    </source>
</evidence>
<sequence length="299" mass="33986">MPQLWGHRTQCAAVKHWLYLLGKFCRRYTNLQSLSLFLSKHSGNPPWTLLMASLTGESTTSSQTPLLGLIQFNRIASYVDLAAAFLQFYDVAINLDLEIQYIWTSNWSPFKVLYILQRYMPFIDVICLVSYLHLGTLDTHRCSQIYLVTGWFFCIGMVCSELVLTLRIYAVWHRSTRVAIGLGIFFFGCFVPVFVHFDAHARHSRFLTVPMPSAPGCLVSGGVNTLWIDWMMLLIYDTGAFIMMLIPGIQAYQIGGYSQLFKVIYRDGILYFALISLVSLVNIIVIANLEPQLSLILAP</sequence>
<name>A0A0W0FJ04_MONRR</name>
<evidence type="ECO:0000313" key="4">
    <source>
        <dbReference type="Proteomes" id="UP000054988"/>
    </source>
</evidence>
<feature type="domain" description="DUF6533" evidence="2">
    <location>
        <begin position="78"/>
        <end position="123"/>
    </location>
</feature>
<reference evidence="3 4" key="1">
    <citation type="submission" date="2015-12" db="EMBL/GenBank/DDBJ databases">
        <title>Draft genome sequence of Moniliophthora roreri, the causal agent of frosty pod rot of cacao.</title>
        <authorList>
            <person name="Aime M.C."/>
            <person name="Diaz-Valderrama J.R."/>
            <person name="Kijpornyongpan T."/>
            <person name="Phillips-Mora W."/>
        </authorList>
    </citation>
    <scope>NUCLEOTIDE SEQUENCE [LARGE SCALE GENOMIC DNA]</scope>
    <source>
        <strain evidence="3 4">MCA 2952</strain>
    </source>
</reference>
<keyword evidence="1" id="KW-0812">Transmembrane</keyword>
<protein>
    <recommendedName>
        <fullName evidence="2">DUF6533 domain-containing protein</fullName>
    </recommendedName>
</protein>
<accession>A0A0W0FJ04</accession>
<feature type="transmembrane region" description="Helical" evidence="1">
    <location>
        <begin position="112"/>
        <end position="133"/>
    </location>
</feature>
<keyword evidence="1" id="KW-1133">Transmembrane helix</keyword>
<dbReference type="InterPro" id="IPR045340">
    <property type="entry name" value="DUF6533"/>
</dbReference>
<evidence type="ECO:0000256" key="1">
    <source>
        <dbReference type="SAM" id="Phobius"/>
    </source>
</evidence>
<comment type="caution">
    <text evidence="3">The sequence shown here is derived from an EMBL/GenBank/DDBJ whole genome shotgun (WGS) entry which is preliminary data.</text>
</comment>
<dbReference type="Pfam" id="PF20151">
    <property type="entry name" value="DUF6533"/>
    <property type="match status" value="1"/>
</dbReference>
<proteinExistence type="predicted"/>
<keyword evidence="1" id="KW-0472">Membrane</keyword>
<feature type="transmembrane region" description="Helical" evidence="1">
    <location>
        <begin position="178"/>
        <end position="197"/>
    </location>
</feature>
<dbReference type="AlphaFoldDB" id="A0A0W0FJ04"/>
<feature type="transmembrane region" description="Helical" evidence="1">
    <location>
        <begin position="269"/>
        <end position="289"/>
    </location>
</feature>